<evidence type="ECO:0000256" key="2">
    <source>
        <dbReference type="SAM" id="Phobius"/>
    </source>
</evidence>
<keyword evidence="2" id="KW-0472">Membrane</keyword>
<name>A0ABT1IDU3_9PSEU</name>
<accession>A0ABT1IDU3</accession>
<keyword evidence="4" id="KW-1185">Reference proteome</keyword>
<organism evidence="3 4">
    <name type="scientific">Actinokineospora diospyrosa</name>
    <dbReference type="NCBI Taxonomy" id="103728"/>
    <lineage>
        <taxon>Bacteria</taxon>
        <taxon>Bacillati</taxon>
        <taxon>Actinomycetota</taxon>
        <taxon>Actinomycetes</taxon>
        <taxon>Pseudonocardiales</taxon>
        <taxon>Pseudonocardiaceae</taxon>
        <taxon>Actinokineospora</taxon>
    </lineage>
</organism>
<reference evidence="3 4" key="1">
    <citation type="submission" date="2022-06" db="EMBL/GenBank/DDBJ databases">
        <title>Genomic Encyclopedia of Archaeal and Bacterial Type Strains, Phase II (KMG-II): from individual species to whole genera.</title>
        <authorList>
            <person name="Goeker M."/>
        </authorList>
    </citation>
    <scope>NUCLEOTIDE SEQUENCE [LARGE SCALE GENOMIC DNA]</scope>
    <source>
        <strain evidence="3 4">DSM 44255</strain>
    </source>
</reference>
<evidence type="ECO:0000256" key="1">
    <source>
        <dbReference type="SAM" id="MobiDB-lite"/>
    </source>
</evidence>
<feature type="region of interest" description="Disordered" evidence="1">
    <location>
        <begin position="211"/>
        <end position="250"/>
    </location>
</feature>
<keyword evidence="2" id="KW-0812">Transmembrane</keyword>
<sequence>MTTSRVGSVDGLRFEELGLLSGGPGRAAEVAIVAMLDANVLRISRGGAVTAISGPTEQWTSLERSVRRLTPRTLGSLVRAGAESKPITRLRDGLVERGYLRSAQARRKARWTRWLVLAVACAAFGGLLFTELPMLAACVVLGAGFVAAAVVQRGELPLTPAGRAAVREVWTSAVRSKQRLPLVASLGLNGTIQGQPVWEALDLDPVAASTLERRPKNSSGSSGGCGSCSGSSCSGGGDSSCGGGCGGGGD</sequence>
<dbReference type="Proteomes" id="UP001205185">
    <property type="component" value="Unassembled WGS sequence"/>
</dbReference>
<evidence type="ECO:0000313" key="3">
    <source>
        <dbReference type="EMBL" id="MCP2270795.1"/>
    </source>
</evidence>
<evidence type="ECO:0000313" key="4">
    <source>
        <dbReference type="Proteomes" id="UP001205185"/>
    </source>
</evidence>
<comment type="caution">
    <text evidence="3">The sequence shown here is derived from an EMBL/GenBank/DDBJ whole genome shotgun (WGS) entry which is preliminary data.</text>
</comment>
<gene>
    <name evidence="3" type="ORF">LV75_003307</name>
</gene>
<keyword evidence="2" id="KW-1133">Transmembrane helix</keyword>
<dbReference type="EMBL" id="JAMTCO010000008">
    <property type="protein sequence ID" value="MCP2270795.1"/>
    <property type="molecule type" value="Genomic_DNA"/>
</dbReference>
<feature type="compositionally biased region" description="Gly residues" evidence="1">
    <location>
        <begin position="221"/>
        <end position="250"/>
    </location>
</feature>
<feature type="transmembrane region" description="Helical" evidence="2">
    <location>
        <begin position="111"/>
        <end position="128"/>
    </location>
</feature>
<dbReference type="InterPro" id="IPR026467">
    <property type="entry name" value="Ser/Gly_Cys_C_dom"/>
</dbReference>
<protein>
    <submittedName>
        <fullName evidence="3">TIGR04222 domain-containing protein</fullName>
    </submittedName>
</protein>
<proteinExistence type="predicted"/>
<dbReference type="NCBIfam" id="TIGR04222">
    <property type="entry name" value="near_uncomplex"/>
    <property type="match status" value="1"/>
</dbReference>
<dbReference type="RefSeq" id="WP_253887767.1">
    <property type="nucleotide sequence ID" value="NZ_BAAAVB010000013.1"/>
</dbReference>